<name>A0ACC2N3T8_9HYME</name>
<comment type="caution">
    <text evidence="1">The sequence shown here is derived from an EMBL/GenBank/DDBJ whole genome shotgun (WGS) entry which is preliminary data.</text>
</comment>
<accession>A0ACC2N3T8</accession>
<evidence type="ECO:0000313" key="1">
    <source>
        <dbReference type="EMBL" id="KAJ8665373.1"/>
    </source>
</evidence>
<evidence type="ECO:0000313" key="2">
    <source>
        <dbReference type="Proteomes" id="UP001239111"/>
    </source>
</evidence>
<sequence length="168" mass="19186">MSSQTTFPCRNAFEINVYHEDPKYSCVNCKPLAAPPCMNFKPNLIYQPLQPLCSRPTQNDKAGREMSAFSEMHPRRATTPRPRTTRTFRKLSSSFTRVFRHLFFRSLTPDRVIIDNRIQYRRSIPARFEWGWDSIAGGNSPVCGESELASLAAASPSLRCTSVILWKP</sequence>
<protein>
    <submittedName>
        <fullName evidence="1">Uncharacterized protein</fullName>
    </submittedName>
</protein>
<proteinExistence type="predicted"/>
<keyword evidence="2" id="KW-1185">Reference proteome</keyword>
<gene>
    <name evidence="1" type="ORF">QAD02_007035</name>
</gene>
<dbReference type="Proteomes" id="UP001239111">
    <property type="component" value="Chromosome 4"/>
</dbReference>
<dbReference type="EMBL" id="CM056744">
    <property type="protein sequence ID" value="KAJ8665373.1"/>
    <property type="molecule type" value="Genomic_DNA"/>
</dbReference>
<organism evidence="1 2">
    <name type="scientific">Eretmocerus hayati</name>
    <dbReference type="NCBI Taxonomy" id="131215"/>
    <lineage>
        <taxon>Eukaryota</taxon>
        <taxon>Metazoa</taxon>
        <taxon>Ecdysozoa</taxon>
        <taxon>Arthropoda</taxon>
        <taxon>Hexapoda</taxon>
        <taxon>Insecta</taxon>
        <taxon>Pterygota</taxon>
        <taxon>Neoptera</taxon>
        <taxon>Endopterygota</taxon>
        <taxon>Hymenoptera</taxon>
        <taxon>Apocrita</taxon>
        <taxon>Proctotrupomorpha</taxon>
        <taxon>Chalcidoidea</taxon>
        <taxon>Aphelinidae</taxon>
        <taxon>Aphelininae</taxon>
        <taxon>Eretmocerus</taxon>
    </lineage>
</organism>
<reference evidence="1" key="1">
    <citation type="submission" date="2023-04" db="EMBL/GenBank/DDBJ databases">
        <title>A chromosome-level genome assembly of the parasitoid wasp Eretmocerus hayati.</title>
        <authorList>
            <person name="Zhong Y."/>
            <person name="Liu S."/>
            <person name="Liu Y."/>
        </authorList>
    </citation>
    <scope>NUCLEOTIDE SEQUENCE</scope>
    <source>
        <strain evidence="1">ZJU_SS_LIU_2023</strain>
    </source>
</reference>